<comment type="caution">
    <text evidence="1">The sequence shown here is derived from an EMBL/GenBank/DDBJ whole genome shotgun (WGS) entry which is preliminary data.</text>
</comment>
<evidence type="ECO:0000313" key="1">
    <source>
        <dbReference type="EMBL" id="ORY39980.1"/>
    </source>
</evidence>
<organism evidence="1 2">
    <name type="scientific">Rhizoclosmatium globosum</name>
    <dbReference type="NCBI Taxonomy" id="329046"/>
    <lineage>
        <taxon>Eukaryota</taxon>
        <taxon>Fungi</taxon>
        <taxon>Fungi incertae sedis</taxon>
        <taxon>Chytridiomycota</taxon>
        <taxon>Chytridiomycota incertae sedis</taxon>
        <taxon>Chytridiomycetes</taxon>
        <taxon>Chytridiales</taxon>
        <taxon>Chytriomycetaceae</taxon>
        <taxon>Rhizoclosmatium</taxon>
    </lineage>
</organism>
<gene>
    <name evidence="1" type="ORF">BCR33DRAFT_719781</name>
</gene>
<dbReference type="OrthoDB" id="10358607at2759"/>
<keyword evidence="2" id="KW-1185">Reference proteome</keyword>
<dbReference type="AlphaFoldDB" id="A0A1Y2BYZ2"/>
<accession>A0A1Y2BYZ2</accession>
<reference evidence="1 2" key="1">
    <citation type="submission" date="2016-07" db="EMBL/GenBank/DDBJ databases">
        <title>Pervasive Adenine N6-methylation of Active Genes in Fungi.</title>
        <authorList>
            <consortium name="DOE Joint Genome Institute"/>
            <person name="Mondo S.J."/>
            <person name="Dannebaum R.O."/>
            <person name="Kuo R.C."/>
            <person name="Labutti K."/>
            <person name="Haridas S."/>
            <person name="Kuo A."/>
            <person name="Salamov A."/>
            <person name="Ahrendt S.R."/>
            <person name="Lipzen A."/>
            <person name="Sullivan W."/>
            <person name="Andreopoulos W.B."/>
            <person name="Clum A."/>
            <person name="Lindquist E."/>
            <person name="Daum C."/>
            <person name="Ramamoorthy G.K."/>
            <person name="Gryganskyi A."/>
            <person name="Culley D."/>
            <person name="Magnuson J.K."/>
            <person name="James T.Y."/>
            <person name="O'Malley M.A."/>
            <person name="Stajich J.E."/>
            <person name="Spatafora J.W."/>
            <person name="Visel A."/>
            <person name="Grigoriev I.V."/>
        </authorList>
    </citation>
    <scope>NUCLEOTIDE SEQUENCE [LARGE SCALE GENOMIC DNA]</scope>
    <source>
        <strain evidence="1 2">JEL800</strain>
    </source>
</reference>
<dbReference type="Proteomes" id="UP000193642">
    <property type="component" value="Unassembled WGS sequence"/>
</dbReference>
<sequence>MTTFSRARYIKRIVTQFLSNGECVAQWSAVIKGVCDGLLWIETRGWENSCDREGAVLICNALTEAWLCAEEEMKKTWSPGLAFKFLGVDRFRIFFNVMYMLPGQCLWSVGAKVSEDTRFWEDRFCECEGDASCLLLEGLLASRKGTEPLVVDVSLSSDVDILLTLVSQNRNSLRMHLQLHLHGLLLRSLPGKNILRCLKSYHLKGFMAYLQNRCPTYCRLRL</sequence>
<name>A0A1Y2BYZ2_9FUNG</name>
<dbReference type="EMBL" id="MCGO01000037">
    <property type="protein sequence ID" value="ORY39980.1"/>
    <property type="molecule type" value="Genomic_DNA"/>
</dbReference>
<protein>
    <submittedName>
        <fullName evidence="1">Uncharacterized protein</fullName>
    </submittedName>
</protein>
<evidence type="ECO:0000313" key="2">
    <source>
        <dbReference type="Proteomes" id="UP000193642"/>
    </source>
</evidence>
<proteinExistence type="predicted"/>